<protein>
    <submittedName>
        <fullName evidence="6">IclR family transcriptional regulator</fullName>
    </submittedName>
</protein>
<evidence type="ECO:0000259" key="4">
    <source>
        <dbReference type="PROSITE" id="PS51077"/>
    </source>
</evidence>
<evidence type="ECO:0000313" key="6">
    <source>
        <dbReference type="EMBL" id="PSJ63181.1"/>
    </source>
</evidence>
<dbReference type="Pfam" id="PF01614">
    <property type="entry name" value="IclR_C"/>
    <property type="match status" value="1"/>
</dbReference>
<dbReference type="Gene3D" id="1.10.10.10">
    <property type="entry name" value="Winged helix-like DNA-binding domain superfamily/Winged helix DNA-binding domain"/>
    <property type="match status" value="1"/>
</dbReference>
<keyword evidence="2" id="KW-0238">DNA-binding</keyword>
<keyword evidence="7" id="KW-1185">Reference proteome</keyword>
<evidence type="ECO:0000313" key="7">
    <source>
        <dbReference type="Proteomes" id="UP000240653"/>
    </source>
</evidence>
<feature type="domain" description="HTH iclR-type" evidence="4">
    <location>
        <begin position="9"/>
        <end position="76"/>
    </location>
</feature>
<dbReference type="GO" id="GO:0045892">
    <property type="term" value="P:negative regulation of DNA-templated transcription"/>
    <property type="evidence" value="ECO:0007669"/>
    <property type="project" value="TreeGrafter"/>
</dbReference>
<dbReference type="EMBL" id="PXYL01000002">
    <property type="protein sequence ID" value="PSJ63181.1"/>
    <property type="molecule type" value="Genomic_DNA"/>
</dbReference>
<name>A0A2P7SLG8_9HYPH</name>
<evidence type="ECO:0000259" key="5">
    <source>
        <dbReference type="PROSITE" id="PS51078"/>
    </source>
</evidence>
<sequence length="263" mass="28953">MNERDSSEVKSAVRVLELLELLSRAEEPMTLRAIVSELGYPKSSTFNLLATLISRAYVVRIEPESYKIHDAFRNGPGWASGRDAQLIATAQPIMDALRDQEGETVFLGTRRRDGRVRILSKSVSRQAVRFDSDLCGTDPAYCTAMGRVLLASWASHRVDAYLARERLVKITDYTVIDRVQLRKIFDETRRNGFGVSDREAVPGGSGVAAPVRDSSGEVIAALNIATVAPRFDSCKDRLAQAAIRNAAELSYRLGFKGSITSGK</sequence>
<evidence type="ECO:0000256" key="3">
    <source>
        <dbReference type="ARBA" id="ARBA00023163"/>
    </source>
</evidence>
<evidence type="ECO:0000256" key="1">
    <source>
        <dbReference type="ARBA" id="ARBA00023015"/>
    </source>
</evidence>
<dbReference type="InterPro" id="IPR014757">
    <property type="entry name" value="Tscrpt_reg_IclR_C"/>
</dbReference>
<dbReference type="Proteomes" id="UP000240653">
    <property type="component" value="Unassembled WGS sequence"/>
</dbReference>
<organism evidence="6 7">
    <name type="scientific">Pseudaminobacter soli</name>
    <name type="common">ex Li et al. 2025</name>
    <dbReference type="NCBI Taxonomy" id="1295366"/>
    <lineage>
        <taxon>Bacteria</taxon>
        <taxon>Pseudomonadati</taxon>
        <taxon>Pseudomonadota</taxon>
        <taxon>Alphaproteobacteria</taxon>
        <taxon>Hyphomicrobiales</taxon>
        <taxon>Phyllobacteriaceae</taxon>
        <taxon>Pseudaminobacter</taxon>
    </lineage>
</organism>
<dbReference type="PROSITE" id="PS51078">
    <property type="entry name" value="ICLR_ED"/>
    <property type="match status" value="1"/>
</dbReference>
<keyword evidence="1" id="KW-0805">Transcription regulation</keyword>
<dbReference type="SMART" id="SM00346">
    <property type="entry name" value="HTH_ICLR"/>
    <property type="match status" value="1"/>
</dbReference>
<dbReference type="AlphaFoldDB" id="A0A2P7SLG8"/>
<gene>
    <name evidence="6" type="ORF">C7I85_05130</name>
</gene>
<feature type="domain" description="IclR-ED" evidence="5">
    <location>
        <begin position="70"/>
        <end position="255"/>
    </location>
</feature>
<dbReference type="SUPFAM" id="SSF55781">
    <property type="entry name" value="GAF domain-like"/>
    <property type="match status" value="1"/>
</dbReference>
<dbReference type="Gene3D" id="3.30.450.40">
    <property type="match status" value="1"/>
</dbReference>
<dbReference type="GO" id="GO:0003700">
    <property type="term" value="F:DNA-binding transcription factor activity"/>
    <property type="evidence" value="ECO:0007669"/>
    <property type="project" value="TreeGrafter"/>
</dbReference>
<dbReference type="InterPro" id="IPR005471">
    <property type="entry name" value="Tscrpt_reg_IclR_N"/>
</dbReference>
<dbReference type="InterPro" id="IPR036388">
    <property type="entry name" value="WH-like_DNA-bd_sf"/>
</dbReference>
<dbReference type="GO" id="GO:0003677">
    <property type="term" value="F:DNA binding"/>
    <property type="evidence" value="ECO:0007669"/>
    <property type="project" value="UniProtKB-KW"/>
</dbReference>
<proteinExistence type="predicted"/>
<accession>A0A2P7SLG8</accession>
<dbReference type="PANTHER" id="PTHR30136:SF35">
    <property type="entry name" value="HTH-TYPE TRANSCRIPTIONAL REGULATOR RV1719"/>
    <property type="match status" value="1"/>
</dbReference>
<comment type="caution">
    <text evidence="6">The sequence shown here is derived from an EMBL/GenBank/DDBJ whole genome shotgun (WGS) entry which is preliminary data.</text>
</comment>
<evidence type="ECO:0000256" key="2">
    <source>
        <dbReference type="ARBA" id="ARBA00023125"/>
    </source>
</evidence>
<dbReference type="PROSITE" id="PS51077">
    <property type="entry name" value="HTH_ICLR"/>
    <property type="match status" value="1"/>
</dbReference>
<dbReference type="PANTHER" id="PTHR30136">
    <property type="entry name" value="HELIX-TURN-HELIX TRANSCRIPTIONAL REGULATOR, ICLR FAMILY"/>
    <property type="match status" value="1"/>
</dbReference>
<keyword evidence="3" id="KW-0804">Transcription</keyword>
<reference evidence="6 7" key="1">
    <citation type="submission" date="2018-03" db="EMBL/GenBank/DDBJ databases">
        <title>The draft genome of Mesorhizobium soli JCM 19897.</title>
        <authorList>
            <person name="Li L."/>
            <person name="Liu L."/>
            <person name="Liang L."/>
            <person name="Wang T."/>
            <person name="Zhang X."/>
        </authorList>
    </citation>
    <scope>NUCLEOTIDE SEQUENCE [LARGE SCALE GENOMIC DNA]</scope>
    <source>
        <strain evidence="6 7">JCM 19897</strain>
    </source>
</reference>
<dbReference type="InterPro" id="IPR050707">
    <property type="entry name" value="HTH_MetabolicPath_Reg"/>
</dbReference>
<dbReference type="InterPro" id="IPR036390">
    <property type="entry name" value="WH_DNA-bd_sf"/>
</dbReference>
<dbReference type="SUPFAM" id="SSF46785">
    <property type="entry name" value="Winged helix' DNA-binding domain"/>
    <property type="match status" value="1"/>
</dbReference>
<dbReference type="OrthoDB" id="6811967at2"/>
<dbReference type="Pfam" id="PF09339">
    <property type="entry name" value="HTH_IclR"/>
    <property type="match status" value="1"/>
</dbReference>
<dbReference type="InterPro" id="IPR029016">
    <property type="entry name" value="GAF-like_dom_sf"/>
</dbReference>